<feature type="domain" description="Ice-binding protein C-terminal" evidence="2">
    <location>
        <begin position="213"/>
        <end position="235"/>
    </location>
</feature>
<dbReference type="InterPro" id="IPR013424">
    <property type="entry name" value="Ice-binding_C"/>
</dbReference>
<evidence type="ECO:0000259" key="2">
    <source>
        <dbReference type="Pfam" id="PF07589"/>
    </source>
</evidence>
<feature type="chain" id="PRO_5013382462" evidence="1">
    <location>
        <begin position="20"/>
        <end position="236"/>
    </location>
</feature>
<accession>A0A1M6LZG6</accession>
<organism evidence="3 4">
    <name type="scientific">Rubritalea squalenifaciens DSM 18772</name>
    <dbReference type="NCBI Taxonomy" id="1123071"/>
    <lineage>
        <taxon>Bacteria</taxon>
        <taxon>Pseudomonadati</taxon>
        <taxon>Verrucomicrobiota</taxon>
        <taxon>Verrucomicrobiia</taxon>
        <taxon>Verrucomicrobiales</taxon>
        <taxon>Rubritaleaceae</taxon>
        <taxon>Rubritalea</taxon>
    </lineage>
</organism>
<evidence type="ECO:0000313" key="3">
    <source>
        <dbReference type="EMBL" id="SHJ76565.1"/>
    </source>
</evidence>
<dbReference type="RefSeq" id="WP_143184127.1">
    <property type="nucleotide sequence ID" value="NZ_FQYR01000004.1"/>
</dbReference>
<keyword evidence="4" id="KW-1185">Reference proteome</keyword>
<evidence type="ECO:0000313" key="4">
    <source>
        <dbReference type="Proteomes" id="UP000184510"/>
    </source>
</evidence>
<name>A0A1M6LZG6_9BACT</name>
<dbReference type="Pfam" id="PF07589">
    <property type="entry name" value="PEP-CTERM"/>
    <property type="match status" value="1"/>
</dbReference>
<dbReference type="AlphaFoldDB" id="A0A1M6LZG6"/>
<dbReference type="NCBIfam" id="TIGR02595">
    <property type="entry name" value="PEP_CTERM"/>
    <property type="match status" value="1"/>
</dbReference>
<dbReference type="InParanoid" id="A0A1M6LZG6"/>
<keyword evidence="1" id="KW-0732">Signal</keyword>
<gene>
    <name evidence="3" type="ORF">SAMN02745181_2550</name>
</gene>
<protein>
    <submittedName>
        <fullName evidence="3">PEP-CTERM protein-sorting domain-containing protein</fullName>
    </submittedName>
</protein>
<reference evidence="3 4" key="1">
    <citation type="submission" date="2016-11" db="EMBL/GenBank/DDBJ databases">
        <authorList>
            <person name="Jaros S."/>
            <person name="Januszkiewicz K."/>
            <person name="Wedrychowicz H."/>
        </authorList>
    </citation>
    <scope>NUCLEOTIDE SEQUENCE [LARGE SCALE GENOMIC DNA]</scope>
    <source>
        <strain evidence="3 4">DSM 18772</strain>
    </source>
</reference>
<dbReference type="EMBL" id="FQYR01000004">
    <property type="protein sequence ID" value="SHJ76565.1"/>
    <property type="molecule type" value="Genomic_DNA"/>
</dbReference>
<feature type="signal peptide" evidence="1">
    <location>
        <begin position="1"/>
        <end position="19"/>
    </location>
</feature>
<dbReference type="Proteomes" id="UP000184510">
    <property type="component" value="Unassembled WGS sequence"/>
</dbReference>
<proteinExistence type="predicted"/>
<sequence>MKKVSFFFAGLLLASPLQAALVMDIKGSSKSTIIEVTLSGEAYGYYTPEAPLGAVASIFGLGVNIPDEPDAITMKSGDRFVYSGEEMNLNAIFVYWDESEELGYVGGFDGLGVIDGGPSGGDSIFMELSHKPALGDGDRFSWDGTFHVDLAAYGEDWSMFKEGSYQSVPGFVDIPSVVNIIDLHPGQGHAYGQGGKPKDTSALTSTLFYSVQAVPEPGTSTLLVLTALGLCLRRRR</sequence>
<evidence type="ECO:0000256" key="1">
    <source>
        <dbReference type="SAM" id="SignalP"/>
    </source>
</evidence>